<dbReference type="EMBL" id="RSCD01000008">
    <property type="protein sequence ID" value="RSH91577.1"/>
    <property type="molecule type" value="Genomic_DNA"/>
</dbReference>
<evidence type="ECO:0000313" key="3">
    <source>
        <dbReference type="EMBL" id="RSH91577.1"/>
    </source>
</evidence>
<dbReference type="Proteomes" id="UP000279259">
    <property type="component" value="Unassembled WGS sequence"/>
</dbReference>
<protein>
    <recommendedName>
        <fullName evidence="2">Cupin type-1 domain-containing protein</fullName>
    </recommendedName>
</protein>
<gene>
    <name evidence="3" type="ORF">EHS25_009876</name>
</gene>
<dbReference type="OrthoDB" id="1921208at2759"/>
<evidence type="ECO:0000256" key="1">
    <source>
        <dbReference type="SAM" id="MobiDB-lite"/>
    </source>
</evidence>
<evidence type="ECO:0000313" key="4">
    <source>
        <dbReference type="Proteomes" id="UP000279259"/>
    </source>
</evidence>
<feature type="region of interest" description="Disordered" evidence="1">
    <location>
        <begin position="141"/>
        <end position="165"/>
    </location>
</feature>
<dbReference type="AlphaFoldDB" id="A0A427YKJ0"/>
<keyword evidence="4" id="KW-1185">Reference proteome</keyword>
<proteinExistence type="predicted"/>
<accession>A0A427YKJ0</accession>
<dbReference type="SUPFAM" id="SSF51182">
    <property type="entry name" value="RmlC-like cupins"/>
    <property type="match status" value="1"/>
</dbReference>
<dbReference type="InterPro" id="IPR011051">
    <property type="entry name" value="RmlC_Cupin_sf"/>
</dbReference>
<dbReference type="STRING" id="1890683.A0A427YKJ0"/>
<organism evidence="3 4">
    <name type="scientific">Saitozyma podzolica</name>
    <dbReference type="NCBI Taxonomy" id="1890683"/>
    <lineage>
        <taxon>Eukaryota</taxon>
        <taxon>Fungi</taxon>
        <taxon>Dikarya</taxon>
        <taxon>Basidiomycota</taxon>
        <taxon>Agaricomycotina</taxon>
        <taxon>Tremellomycetes</taxon>
        <taxon>Tremellales</taxon>
        <taxon>Trimorphomycetaceae</taxon>
        <taxon>Saitozyma</taxon>
    </lineage>
</organism>
<reference evidence="3 4" key="1">
    <citation type="submission" date="2018-11" db="EMBL/GenBank/DDBJ databases">
        <title>Genome sequence of Saitozyma podzolica DSM 27192.</title>
        <authorList>
            <person name="Aliyu H."/>
            <person name="Gorte O."/>
            <person name="Ochsenreither K."/>
        </authorList>
    </citation>
    <scope>NUCLEOTIDE SEQUENCE [LARGE SCALE GENOMIC DNA]</scope>
    <source>
        <strain evidence="3 4">DSM 27192</strain>
    </source>
</reference>
<dbReference type="InterPro" id="IPR014710">
    <property type="entry name" value="RmlC-like_jellyroll"/>
</dbReference>
<feature type="domain" description="Cupin type-1" evidence="2">
    <location>
        <begin position="249"/>
        <end position="371"/>
    </location>
</feature>
<dbReference type="InterPro" id="IPR006045">
    <property type="entry name" value="Cupin_1"/>
</dbReference>
<name>A0A427YKJ0_9TREE</name>
<comment type="caution">
    <text evidence="3">The sequence shown here is derived from an EMBL/GenBank/DDBJ whole genome shotgun (WGS) entry which is preliminary data.</text>
</comment>
<sequence length="437" mass="46898">MFKYAPRALTHCESTEAVPFRRVTTRGGLGRAVCVSRDRSPGEPTIPSNPRWRFYPAKAAKAAKDPPHDPILLWCSAPQRTVSAVFGGRVQTSDDVSPPVPDHRYINRVEDPLPLIIKSTRPVYNPYQDKSYHSLEAHPLHPSLTRTTQPDPTQPNPTHPRHHVPSLASTFTFGLLLSLAGQSLAAPTPASDVDEAASLAKRQNAPAFGGWDQGENVTALIQELSEQVNPIDRDVLLPRTALSLTSLAKNFGGGGKDGGVILADNTIFPGVVGNGLSWLVGFLGPCGMVAPHNHPRATEYLMNIAGPLSPLDRRAPLGSVHYVSNEGCDPALIAAAFNSETPGVGFLSSMYTAFDPETIDAAFGNAGATIFNTTDIPGAVNLGHQSCLQRCGINGDTFNINGKISNPDLMNMAFAGYLKSQGFNYDGYNASTFQQYN</sequence>
<evidence type="ECO:0000259" key="2">
    <source>
        <dbReference type="SMART" id="SM00835"/>
    </source>
</evidence>
<dbReference type="Gene3D" id="2.60.120.10">
    <property type="entry name" value="Jelly Rolls"/>
    <property type="match status" value="2"/>
</dbReference>
<dbReference type="SMART" id="SM00835">
    <property type="entry name" value="Cupin_1"/>
    <property type="match status" value="1"/>
</dbReference>